<evidence type="ECO:0000313" key="1">
    <source>
        <dbReference type="EMBL" id="TCO78722.1"/>
    </source>
</evidence>
<sequence>MMNLRIGDLVARRSYGFDILFKIIDMIETFHKEKIVILKGVDLRIIADSPEKDLYRISLKKIDSFTRSFEKKIEKTIDKIMKKRNEKDEKKDYFIKSGKVLHLDGDKEYLDVCLKVYKQLEIDVVGKQIGEEEQPKAVLELLQTYGPDILVITGHDGFLKGHKDFKNADNYKNSRHFIETVKQARKYEPSMDDLVIFAGGCQSYYEEILNAGANFASSPHRVLMEWIV</sequence>
<dbReference type="InterPro" id="IPR008764">
    <property type="entry name" value="Peptidase_U57"/>
</dbReference>
<dbReference type="OrthoDB" id="9785306at2"/>
<dbReference type="RefSeq" id="WP_132243248.1">
    <property type="nucleotide sequence ID" value="NZ_SLWV01000004.1"/>
</dbReference>
<dbReference type="NCBIfam" id="TIGR02855">
    <property type="entry name" value="spore_yabG"/>
    <property type="match status" value="1"/>
</dbReference>
<dbReference type="AlphaFoldDB" id="A0A4R2KZR6"/>
<keyword evidence="2" id="KW-1185">Reference proteome</keyword>
<dbReference type="EMBL" id="SLWV01000004">
    <property type="protein sequence ID" value="TCO78722.1"/>
    <property type="molecule type" value="Genomic_DNA"/>
</dbReference>
<organism evidence="1 2">
    <name type="scientific">Marinisporobacter balticus</name>
    <dbReference type="NCBI Taxonomy" id="2018667"/>
    <lineage>
        <taxon>Bacteria</taxon>
        <taxon>Bacillati</taxon>
        <taxon>Bacillota</taxon>
        <taxon>Clostridia</taxon>
        <taxon>Peptostreptococcales</taxon>
        <taxon>Thermotaleaceae</taxon>
        <taxon>Marinisporobacter</taxon>
    </lineage>
</organism>
<dbReference type="Pfam" id="PF05582">
    <property type="entry name" value="Peptidase_U57"/>
    <property type="match status" value="1"/>
</dbReference>
<accession>A0A4R2KZR6</accession>
<dbReference type="Proteomes" id="UP000294919">
    <property type="component" value="Unassembled WGS sequence"/>
</dbReference>
<gene>
    <name evidence="1" type="ORF">EV214_104109</name>
</gene>
<evidence type="ECO:0000313" key="2">
    <source>
        <dbReference type="Proteomes" id="UP000294919"/>
    </source>
</evidence>
<comment type="caution">
    <text evidence="1">The sequence shown here is derived from an EMBL/GenBank/DDBJ whole genome shotgun (WGS) entry which is preliminary data.</text>
</comment>
<protein>
    <submittedName>
        <fullName evidence="1">Spore coat assembly protein</fullName>
    </submittedName>
</protein>
<name>A0A4R2KZR6_9FIRM</name>
<proteinExistence type="predicted"/>
<reference evidence="1 2" key="1">
    <citation type="submission" date="2019-03" db="EMBL/GenBank/DDBJ databases">
        <title>Genomic Encyclopedia of Type Strains, Phase IV (KMG-IV): sequencing the most valuable type-strain genomes for metagenomic binning, comparative biology and taxonomic classification.</title>
        <authorList>
            <person name="Goeker M."/>
        </authorList>
    </citation>
    <scope>NUCLEOTIDE SEQUENCE [LARGE SCALE GENOMIC DNA]</scope>
    <source>
        <strain evidence="1 2">DSM 102940</strain>
    </source>
</reference>